<gene>
    <name evidence="2" type="ORF">MNBD_ACTINO02-1253</name>
</gene>
<organism evidence="2">
    <name type="scientific">hydrothermal vent metagenome</name>
    <dbReference type="NCBI Taxonomy" id="652676"/>
    <lineage>
        <taxon>unclassified sequences</taxon>
        <taxon>metagenomes</taxon>
        <taxon>ecological metagenomes</taxon>
    </lineage>
</organism>
<evidence type="ECO:0008006" key="3">
    <source>
        <dbReference type="Google" id="ProtNLM"/>
    </source>
</evidence>
<evidence type="ECO:0000256" key="1">
    <source>
        <dbReference type="SAM" id="Phobius"/>
    </source>
</evidence>
<sequence>MIVVGALLLAAAYEIAVARAITAEPDTNETGVITTRGQTQRRTDFMWGGIFTAGGIGLVLAGVGGLVNRSSQFEITDDGLRVNISHRQLTTVPWSDIESVTYRGLPSDGRSVRPTVAVTLRDGANLPARVINADISGRAILLDADMWDISAEEVAVMASLELDLASANLSSAGDTELPA</sequence>
<reference evidence="2" key="1">
    <citation type="submission" date="2018-06" db="EMBL/GenBank/DDBJ databases">
        <authorList>
            <person name="Zhirakovskaya E."/>
        </authorList>
    </citation>
    <scope>NUCLEOTIDE SEQUENCE</scope>
</reference>
<keyword evidence="1" id="KW-1133">Transmembrane helix</keyword>
<name>A0A3B0SRZ7_9ZZZZ</name>
<dbReference type="EMBL" id="UOEK01000454">
    <property type="protein sequence ID" value="VAW08268.1"/>
    <property type="molecule type" value="Genomic_DNA"/>
</dbReference>
<keyword evidence="1" id="KW-0812">Transmembrane</keyword>
<keyword evidence="1" id="KW-0472">Membrane</keyword>
<protein>
    <recommendedName>
        <fullName evidence="3">PH domain-containing protein</fullName>
    </recommendedName>
</protein>
<dbReference type="AlphaFoldDB" id="A0A3B0SRZ7"/>
<evidence type="ECO:0000313" key="2">
    <source>
        <dbReference type="EMBL" id="VAW08268.1"/>
    </source>
</evidence>
<feature type="transmembrane region" description="Helical" evidence="1">
    <location>
        <begin position="44"/>
        <end position="67"/>
    </location>
</feature>
<proteinExistence type="predicted"/>
<accession>A0A3B0SRZ7</accession>